<gene>
    <name evidence="1" type="ORF">C5Y96_01345</name>
</gene>
<dbReference type="InterPro" id="IPR013320">
    <property type="entry name" value="ConA-like_dom_sf"/>
</dbReference>
<proteinExistence type="predicted"/>
<comment type="caution">
    <text evidence="1">The sequence shown here is derived from an EMBL/GenBank/DDBJ whole genome shotgun (WGS) entry which is preliminary data.</text>
</comment>
<dbReference type="Gene3D" id="2.60.120.200">
    <property type="match status" value="1"/>
</dbReference>
<accession>A0A2S8G8Y2</accession>
<protein>
    <recommendedName>
        <fullName evidence="3">DUF1349 domain-containing protein</fullName>
    </recommendedName>
</protein>
<evidence type="ECO:0000313" key="2">
    <source>
        <dbReference type="Proteomes" id="UP000240009"/>
    </source>
</evidence>
<evidence type="ECO:0008006" key="3">
    <source>
        <dbReference type="Google" id="ProtNLM"/>
    </source>
</evidence>
<reference evidence="1 2" key="1">
    <citation type="submission" date="2018-02" db="EMBL/GenBank/DDBJ databases">
        <title>Comparative genomes isolates from brazilian mangrove.</title>
        <authorList>
            <person name="Araujo J.E."/>
            <person name="Taketani R.G."/>
            <person name="Silva M.C.P."/>
            <person name="Loureco M.V."/>
            <person name="Andreote F.D."/>
        </authorList>
    </citation>
    <scope>NUCLEOTIDE SEQUENCE [LARGE SCALE GENOMIC DNA]</scope>
    <source>
        <strain evidence="1 2">HEX-2 MGV</strain>
    </source>
</reference>
<organism evidence="1 2">
    <name type="scientific">Blastopirellula marina</name>
    <dbReference type="NCBI Taxonomy" id="124"/>
    <lineage>
        <taxon>Bacteria</taxon>
        <taxon>Pseudomonadati</taxon>
        <taxon>Planctomycetota</taxon>
        <taxon>Planctomycetia</taxon>
        <taxon>Pirellulales</taxon>
        <taxon>Pirellulaceae</taxon>
        <taxon>Blastopirellula</taxon>
    </lineage>
</organism>
<evidence type="ECO:0000313" key="1">
    <source>
        <dbReference type="EMBL" id="PQO40770.1"/>
    </source>
</evidence>
<dbReference type="AlphaFoldDB" id="A0A2S8G8Y2"/>
<dbReference type="Proteomes" id="UP000240009">
    <property type="component" value="Unassembled WGS sequence"/>
</dbReference>
<dbReference type="EMBL" id="PUIA01000012">
    <property type="protein sequence ID" value="PQO40770.1"/>
    <property type="molecule type" value="Genomic_DNA"/>
</dbReference>
<dbReference type="SUPFAM" id="SSF49899">
    <property type="entry name" value="Concanavalin A-like lectins/glucanases"/>
    <property type="match status" value="1"/>
</dbReference>
<name>A0A2S8G8Y2_9BACT</name>
<sequence length="245" mass="27298">MIESGQDAIRCFSCLLPASQGPTFMALRLLLILSLSYFMASATLNAEEIPGWGEVVDPVGNCPVDFVESGISLSIPAGLHDMNPRLQVTNAPRVMQKIVGDFLYEVRVGDFPRPQAKSGVEGHASYIAAGILVWQDDRNLLRWTRTGSGEANAVFLSCEQYEQGQLVGGGNFPMEDKPITLRLERRKDRLILSATYDNSTWRKVLERRCTLQKDLEVGILGLNVTQKDVEYRFEAPYLLSSEQVQ</sequence>